<comment type="similarity">
    <text evidence="1">Belongs to the peptidase S51 family.</text>
</comment>
<name>A0AAC9GJL3_9FLAO</name>
<accession>A0AAC9GJL3</accession>
<keyword evidence="2" id="KW-0645">Protease</keyword>
<dbReference type="GeneID" id="32309329"/>
<dbReference type="InterPro" id="IPR029062">
    <property type="entry name" value="Class_I_gatase-like"/>
</dbReference>
<dbReference type="EMBL" id="CP016907">
    <property type="protein sequence ID" value="AOC96548.1"/>
    <property type="molecule type" value="Genomic_DNA"/>
</dbReference>
<keyword evidence="5" id="KW-0121">Carboxypeptidase</keyword>
<evidence type="ECO:0000256" key="2">
    <source>
        <dbReference type="ARBA" id="ARBA00022670"/>
    </source>
</evidence>
<dbReference type="PROSITE" id="PS51257">
    <property type="entry name" value="PROKAR_LIPOPROTEIN"/>
    <property type="match status" value="1"/>
</dbReference>
<reference evidence="5 6" key="1">
    <citation type="submission" date="2016-08" db="EMBL/GenBank/DDBJ databases">
        <title>Complete genome sequence of Flavobacterium johnsoniae strain GSE09, a volatile-producing biocontrol agent isolated from cucumber (Cucumis sativus).</title>
        <authorList>
            <person name="Jeong J.-J."/>
            <person name="Oh J.Y."/>
            <person name="Jim Y.J."/>
            <person name="Sang M.K."/>
            <person name="Kim K.D."/>
        </authorList>
    </citation>
    <scope>NUCLEOTIDE SEQUENCE [LARGE SCALE GENOMIC DNA]</scope>
    <source>
        <strain evidence="5 6">GSE09</strain>
    </source>
</reference>
<dbReference type="CDD" id="cd03145">
    <property type="entry name" value="GAT1_cyanophycinase"/>
    <property type="match status" value="1"/>
</dbReference>
<dbReference type="Proteomes" id="UP000093276">
    <property type="component" value="Chromosome"/>
</dbReference>
<dbReference type="RefSeq" id="WP_066034425.1">
    <property type="nucleotide sequence ID" value="NZ_CP016907.1"/>
</dbReference>
<dbReference type="GO" id="GO:0008236">
    <property type="term" value="F:serine-type peptidase activity"/>
    <property type="evidence" value="ECO:0007669"/>
    <property type="project" value="UniProtKB-KW"/>
</dbReference>
<dbReference type="PANTHER" id="PTHR36175">
    <property type="entry name" value="CYANOPHYCINASE"/>
    <property type="match status" value="1"/>
</dbReference>
<dbReference type="PANTHER" id="PTHR36175:SF1">
    <property type="entry name" value="CYANOPHYCINASE"/>
    <property type="match status" value="1"/>
</dbReference>
<dbReference type="Pfam" id="PF03575">
    <property type="entry name" value="Peptidase_S51"/>
    <property type="match status" value="1"/>
</dbReference>
<gene>
    <name evidence="5" type="primary">cphB_2</name>
    <name evidence="5" type="ORF">BB050_03459</name>
</gene>
<dbReference type="GO" id="GO:0004180">
    <property type="term" value="F:carboxypeptidase activity"/>
    <property type="evidence" value="ECO:0007669"/>
    <property type="project" value="UniProtKB-KW"/>
</dbReference>
<organism evidence="5 6">
    <name type="scientific">Flavobacterium anhuiense</name>
    <dbReference type="NCBI Taxonomy" id="459526"/>
    <lineage>
        <taxon>Bacteria</taxon>
        <taxon>Pseudomonadati</taxon>
        <taxon>Bacteroidota</taxon>
        <taxon>Flavobacteriia</taxon>
        <taxon>Flavobacteriales</taxon>
        <taxon>Flavobacteriaceae</taxon>
        <taxon>Flavobacterium</taxon>
    </lineage>
</organism>
<keyword evidence="4" id="KW-0720">Serine protease</keyword>
<evidence type="ECO:0000256" key="1">
    <source>
        <dbReference type="ARBA" id="ARBA00006534"/>
    </source>
</evidence>
<dbReference type="InterPro" id="IPR005320">
    <property type="entry name" value="Peptidase_S51"/>
</dbReference>
<dbReference type="Gene3D" id="3.40.50.880">
    <property type="match status" value="1"/>
</dbReference>
<dbReference type="SUPFAM" id="SSF52317">
    <property type="entry name" value="Class I glutamine amidotransferase-like"/>
    <property type="match status" value="1"/>
</dbReference>
<dbReference type="GO" id="GO:0006508">
    <property type="term" value="P:proteolysis"/>
    <property type="evidence" value="ECO:0007669"/>
    <property type="project" value="UniProtKB-KW"/>
</dbReference>
<keyword evidence="3 5" id="KW-0378">Hydrolase</keyword>
<dbReference type="AlphaFoldDB" id="A0AAC9GJL3"/>
<protein>
    <submittedName>
        <fullName evidence="5">Cyanophycinase</fullName>
        <ecNumber evidence="5">3.4.15.6</ecNumber>
    </submittedName>
</protein>
<dbReference type="EC" id="3.4.15.6" evidence="5"/>
<evidence type="ECO:0000256" key="3">
    <source>
        <dbReference type="ARBA" id="ARBA00022801"/>
    </source>
</evidence>
<proteinExistence type="inferred from homology"/>
<evidence type="ECO:0000256" key="4">
    <source>
        <dbReference type="ARBA" id="ARBA00022825"/>
    </source>
</evidence>
<sequence>MKTLTITFLFILSACSSENNTENSVPKTPEAKNYVSYFTGNKVDKITAPKGGICLMGGATENDQAMKWFLNRADGGDVLILRTSGTDGYNSYLYTSLGIAINSVETIVFKNAKASSDAYIIEKINNAEAIWFAGGDQWEYISYWRNTPISEAINEAIINRKVVVGGTSAGMAIQGGYYFSAQNGTITSQEALLNPFDTKVTISNESFLDNAILKDVITDTHYDNPDRKGRHIAFLARIINDYKVQGKGIACDEYTSVCIDEKGIARVFGNYPSKDDVAYFIMPNTEIPNNKPEICKPNNPLEWNLNKVAISVYEVKGTSAGTNTFNLNNWIDGTGGTWKKWFVENGKLNE</sequence>
<dbReference type="KEGG" id="fjg:BB050_03459"/>
<evidence type="ECO:0000313" key="6">
    <source>
        <dbReference type="Proteomes" id="UP000093276"/>
    </source>
</evidence>
<evidence type="ECO:0000313" key="5">
    <source>
        <dbReference type="EMBL" id="AOC96548.1"/>
    </source>
</evidence>
<dbReference type="GO" id="GO:0008241">
    <property type="term" value="F:peptidyl-dipeptidase activity"/>
    <property type="evidence" value="ECO:0007669"/>
    <property type="project" value="UniProtKB-EC"/>
</dbReference>